<dbReference type="EMBL" id="BAABEY010000001">
    <property type="protein sequence ID" value="GAA4431809.1"/>
    <property type="molecule type" value="Genomic_DNA"/>
</dbReference>
<dbReference type="EC" id="5.2.1.8" evidence="2"/>
<dbReference type="SUPFAM" id="SSF50891">
    <property type="entry name" value="Cyclophilin-like"/>
    <property type="match status" value="1"/>
</dbReference>
<sequence>MWSIFKQKIVRTWLVGFAFCCLAGANASAASDGKKLSRKKDYLITLSTEMGDMQIILSDKTPLHRANFVKLAREGFYNGLLFHRVIEGFMIQGGDPNSKNAKKGTALGSGGSGKRIPAEFVPELFHKKGVIAAARDNNPEKASSDCQFYIVQGKKWNEKELSAQLERAVRKPTVEQQKTYLEVGGVPHLDGNYTVFGEVVKGLEVLDKLAAVETDSRDRPLEDIRMTVKVEVWKKKKITKKFNYQY</sequence>
<accession>A0ABP8LMS7</accession>
<comment type="similarity">
    <text evidence="1">Belongs to the cyclophilin-type PPIase family.</text>
</comment>
<gene>
    <name evidence="7" type="ORF">GCM10023091_03110</name>
</gene>
<dbReference type="InterPro" id="IPR002130">
    <property type="entry name" value="Cyclophilin-type_PPIase_dom"/>
</dbReference>
<dbReference type="Proteomes" id="UP001501508">
    <property type="component" value="Unassembled WGS sequence"/>
</dbReference>
<evidence type="ECO:0000259" key="6">
    <source>
        <dbReference type="PROSITE" id="PS50072"/>
    </source>
</evidence>
<proteinExistence type="inferred from homology"/>
<dbReference type="PANTHER" id="PTHR45625:SF4">
    <property type="entry name" value="PEPTIDYLPROLYL ISOMERASE DOMAIN AND WD REPEAT-CONTAINING PROTEIN 1"/>
    <property type="match status" value="1"/>
</dbReference>
<dbReference type="RefSeq" id="WP_345026238.1">
    <property type="nucleotide sequence ID" value="NZ_BAABEY010000001.1"/>
</dbReference>
<evidence type="ECO:0000256" key="4">
    <source>
        <dbReference type="ARBA" id="ARBA00023235"/>
    </source>
</evidence>
<comment type="caution">
    <text evidence="7">The sequence shown here is derived from an EMBL/GenBank/DDBJ whole genome shotgun (WGS) entry which is preliminary data.</text>
</comment>
<evidence type="ECO:0000313" key="8">
    <source>
        <dbReference type="Proteomes" id="UP001501508"/>
    </source>
</evidence>
<keyword evidence="5" id="KW-0732">Signal</keyword>
<reference evidence="8" key="1">
    <citation type="journal article" date="2019" name="Int. J. Syst. Evol. Microbiol.">
        <title>The Global Catalogue of Microorganisms (GCM) 10K type strain sequencing project: providing services to taxonomists for standard genome sequencing and annotation.</title>
        <authorList>
            <consortium name="The Broad Institute Genomics Platform"/>
            <consortium name="The Broad Institute Genome Sequencing Center for Infectious Disease"/>
            <person name="Wu L."/>
            <person name="Ma J."/>
        </authorList>
    </citation>
    <scope>NUCLEOTIDE SEQUENCE [LARGE SCALE GENOMIC DNA]</scope>
    <source>
        <strain evidence="8">JCM 31920</strain>
    </source>
</reference>
<organism evidence="7 8">
    <name type="scientific">Ravibacter arvi</name>
    <dbReference type="NCBI Taxonomy" id="2051041"/>
    <lineage>
        <taxon>Bacteria</taxon>
        <taxon>Pseudomonadati</taxon>
        <taxon>Bacteroidota</taxon>
        <taxon>Cytophagia</taxon>
        <taxon>Cytophagales</taxon>
        <taxon>Spirosomataceae</taxon>
        <taxon>Ravibacter</taxon>
    </lineage>
</organism>
<dbReference type="PROSITE" id="PS00170">
    <property type="entry name" value="CSA_PPIASE_1"/>
    <property type="match status" value="1"/>
</dbReference>
<feature type="signal peptide" evidence="5">
    <location>
        <begin position="1"/>
        <end position="29"/>
    </location>
</feature>
<dbReference type="PANTHER" id="PTHR45625">
    <property type="entry name" value="PEPTIDYL-PROLYL CIS-TRANS ISOMERASE-RELATED"/>
    <property type="match status" value="1"/>
</dbReference>
<evidence type="ECO:0000256" key="5">
    <source>
        <dbReference type="SAM" id="SignalP"/>
    </source>
</evidence>
<evidence type="ECO:0000256" key="2">
    <source>
        <dbReference type="ARBA" id="ARBA00013194"/>
    </source>
</evidence>
<evidence type="ECO:0000256" key="1">
    <source>
        <dbReference type="ARBA" id="ARBA00007365"/>
    </source>
</evidence>
<dbReference type="Gene3D" id="2.40.100.10">
    <property type="entry name" value="Cyclophilin-like"/>
    <property type="match status" value="1"/>
</dbReference>
<keyword evidence="4 7" id="KW-0413">Isomerase</keyword>
<dbReference type="InterPro" id="IPR029000">
    <property type="entry name" value="Cyclophilin-like_dom_sf"/>
</dbReference>
<dbReference type="GO" id="GO:0016853">
    <property type="term" value="F:isomerase activity"/>
    <property type="evidence" value="ECO:0007669"/>
    <property type="project" value="UniProtKB-KW"/>
</dbReference>
<dbReference type="Pfam" id="PF00160">
    <property type="entry name" value="Pro_isomerase"/>
    <property type="match status" value="1"/>
</dbReference>
<keyword evidence="3" id="KW-0697">Rotamase</keyword>
<dbReference type="InterPro" id="IPR044666">
    <property type="entry name" value="Cyclophilin_A-like"/>
</dbReference>
<dbReference type="CDD" id="cd00317">
    <property type="entry name" value="cyclophilin"/>
    <property type="match status" value="1"/>
</dbReference>
<evidence type="ECO:0000313" key="7">
    <source>
        <dbReference type="EMBL" id="GAA4431809.1"/>
    </source>
</evidence>
<feature type="domain" description="PPIase cyclophilin-type" evidence="6">
    <location>
        <begin position="47"/>
        <end position="227"/>
    </location>
</feature>
<dbReference type="PROSITE" id="PS50072">
    <property type="entry name" value="CSA_PPIASE_2"/>
    <property type="match status" value="1"/>
</dbReference>
<feature type="chain" id="PRO_5045236298" description="peptidylprolyl isomerase" evidence="5">
    <location>
        <begin position="30"/>
        <end position="246"/>
    </location>
</feature>
<protein>
    <recommendedName>
        <fullName evidence="2">peptidylprolyl isomerase</fullName>
        <ecNumber evidence="2">5.2.1.8</ecNumber>
    </recommendedName>
</protein>
<dbReference type="InterPro" id="IPR020892">
    <property type="entry name" value="Cyclophilin-type_PPIase_CS"/>
</dbReference>
<name>A0ABP8LMS7_9BACT</name>
<keyword evidence="8" id="KW-1185">Reference proteome</keyword>
<evidence type="ECO:0000256" key="3">
    <source>
        <dbReference type="ARBA" id="ARBA00023110"/>
    </source>
</evidence>